<proteinExistence type="predicted"/>
<accession>A0A5N7INQ6</accession>
<protein>
    <recommendedName>
        <fullName evidence="3">Suppressor of fused domain protein</fullName>
    </recommendedName>
</protein>
<comment type="caution">
    <text evidence="1">The sequence shown here is derived from an EMBL/GenBank/DDBJ whole genome shotgun (WGS) entry which is preliminary data.</text>
</comment>
<dbReference type="RefSeq" id="WP_152754111.1">
    <property type="nucleotide sequence ID" value="NZ_SPSE01000031.1"/>
</dbReference>
<evidence type="ECO:0008006" key="3">
    <source>
        <dbReference type="Google" id="ProtNLM"/>
    </source>
</evidence>
<evidence type="ECO:0000313" key="2">
    <source>
        <dbReference type="Proteomes" id="UP000342249"/>
    </source>
</evidence>
<organism evidence="1 2">
    <name type="scientific">Clostridium estertheticum</name>
    <dbReference type="NCBI Taxonomy" id="238834"/>
    <lineage>
        <taxon>Bacteria</taxon>
        <taxon>Bacillati</taxon>
        <taxon>Bacillota</taxon>
        <taxon>Clostridia</taxon>
        <taxon>Eubacteriales</taxon>
        <taxon>Clostridiaceae</taxon>
        <taxon>Clostridium</taxon>
    </lineage>
</organism>
<reference evidence="1 2" key="1">
    <citation type="journal article" date="2019" name="Lett. Appl. Microbiol.">
        <title>A case of 'blown pack' spoilage of vacuum-packaged pork likely associated with Clostridium estertheticum in Canada.</title>
        <authorList>
            <person name="Zhang P."/>
            <person name="Ward P."/>
            <person name="McMullen L.M."/>
            <person name="Yang X."/>
        </authorList>
    </citation>
    <scope>NUCLEOTIDE SEQUENCE [LARGE SCALE GENOMIC DNA]</scope>
    <source>
        <strain evidence="1 2">MA19</strain>
    </source>
</reference>
<dbReference type="InterPro" id="IPR037181">
    <property type="entry name" value="SUFU_N"/>
</dbReference>
<dbReference type="AlphaFoldDB" id="A0A5N7INQ6"/>
<gene>
    <name evidence="1" type="ORF">E4V82_23230</name>
</gene>
<evidence type="ECO:0000313" key="1">
    <source>
        <dbReference type="EMBL" id="MPQ64978.1"/>
    </source>
</evidence>
<dbReference type="EMBL" id="SPSF01000064">
    <property type="protein sequence ID" value="MPQ64978.1"/>
    <property type="molecule type" value="Genomic_DNA"/>
</dbReference>
<sequence>MSRNTVEELKKVMDKSPYFEYLYRNISIIGFNIINDNYNVLLIYKDNNISIEVAEKSSDIEPELWVEIDANELEELAVKNKPLTKFKIYTSNRGQILNEKIETIIQRMFMPPKDNKYPLEDIINLVYGGLLEFQEPRVAWRSDKKQLYVLKYKNIFDGLDLYITYGFTSPDLQPSALKLEQGKISGYGYELLMFAKQDDLELIKEFVDWVKGVDDTGNHIYQGQYLEYGEGVTIPGTDIAGFIILNPMGFPYTIPVSDGFGALNMFVGVTEKELKVVKQSDIYEVAQNLLEEGYVNYAPKVRESVV</sequence>
<dbReference type="Proteomes" id="UP000342249">
    <property type="component" value="Unassembled WGS sequence"/>
</dbReference>
<name>A0A5N7INQ6_9CLOT</name>
<dbReference type="SUPFAM" id="SSF103359">
    <property type="entry name" value="Suppressor of Fused, N-terminal domain"/>
    <property type="match status" value="1"/>
</dbReference>